<dbReference type="InterPro" id="IPR006202">
    <property type="entry name" value="Neur_chan_lig-bd"/>
</dbReference>
<dbReference type="GO" id="GO:0005230">
    <property type="term" value="F:extracellular ligand-gated monoatomic ion channel activity"/>
    <property type="evidence" value="ECO:0007669"/>
    <property type="project" value="InterPro"/>
</dbReference>
<feature type="transmembrane region" description="Helical" evidence="3">
    <location>
        <begin position="160"/>
        <end position="185"/>
    </location>
</feature>
<evidence type="ECO:0000256" key="2">
    <source>
        <dbReference type="ARBA" id="ARBA00023136"/>
    </source>
</evidence>
<dbReference type="Pfam" id="PF02931">
    <property type="entry name" value="Neur_chan_LBD"/>
    <property type="match status" value="1"/>
</dbReference>
<dbReference type="SUPFAM" id="SSF63712">
    <property type="entry name" value="Nicotinic receptor ligand binding domain-like"/>
    <property type="match status" value="1"/>
</dbReference>
<proteinExistence type="inferred from homology"/>
<evidence type="ECO:0000313" key="6">
    <source>
        <dbReference type="Proteomes" id="UP001497497"/>
    </source>
</evidence>
<feature type="transmembrane region" description="Helical" evidence="3">
    <location>
        <begin position="191"/>
        <end position="208"/>
    </location>
</feature>
<dbReference type="InterPro" id="IPR038050">
    <property type="entry name" value="Neuro_actylchol_rec"/>
</dbReference>
<dbReference type="PRINTS" id="PR00252">
    <property type="entry name" value="NRIONCHANNEL"/>
</dbReference>
<evidence type="ECO:0000256" key="1">
    <source>
        <dbReference type="ARBA" id="ARBA00004141"/>
    </source>
</evidence>
<protein>
    <recommendedName>
        <fullName evidence="4">Neurotransmitter-gated ion-channel ligand-binding domain-containing protein</fullName>
    </recommendedName>
</protein>
<dbReference type="InterPro" id="IPR006201">
    <property type="entry name" value="Neur_channel"/>
</dbReference>
<comment type="subcellular location">
    <subcellularLocation>
        <location evidence="1">Membrane</location>
        <topology evidence="1">Multi-pass membrane protein</topology>
    </subcellularLocation>
</comment>
<comment type="similarity">
    <text evidence="3">Belongs to the ligand-gated ion channel (TC 1.A.9) family.</text>
</comment>
<keyword evidence="6" id="KW-1185">Reference proteome</keyword>
<name>A0AAV2IMV0_LYMST</name>
<dbReference type="PANTHER" id="PTHR18945">
    <property type="entry name" value="NEUROTRANSMITTER GATED ION CHANNEL"/>
    <property type="match status" value="1"/>
</dbReference>
<sequence>MHAIVFIEVSWTHRQLAWSPADYEGIESILVDTCSMWTPSILIYLGVGESIELKFADTLRVTYQGAVSSDKNYHLSFSCVIDFDKYPFDTQLCPLGFYPSARPTARLELLQTSYSIYNSINFSGEWNLKKLHHSEIAVANLLLPLAKYPNYLFELERKSAYYVITIIFPMVLTSAMIPLVFVIPTKTGEKISYLVAIFTSTAIFLNYIW</sequence>
<evidence type="ECO:0000259" key="4">
    <source>
        <dbReference type="Pfam" id="PF02931"/>
    </source>
</evidence>
<keyword evidence="3" id="KW-1133">Transmembrane helix</keyword>
<dbReference type="GO" id="GO:0004888">
    <property type="term" value="F:transmembrane signaling receptor activity"/>
    <property type="evidence" value="ECO:0007669"/>
    <property type="project" value="InterPro"/>
</dbReference>
<evidence type="ECO:0000256" key="3">
    <source>
        <dbReference type="RuleBase" id="RU000687"/>
    </source>
</evidence>
<feature type="domain" description="Neurotransmitter-gated ion-channel ligand-binding" evidence="4">
    <location>
        <begin position="4"/>
        <end position="115"/>
    </location>
</feature>
<keyword evidence="3" id="KW-0406">Ion transport</keyword>
<keyword evidence="3" id="KW-0407">Ion channel</keyword>
<organism evidence="5 6">
    <name type="scientific">Lymnaea stagnalis</name>
    <name type="common">Great pond snail</name>
    <name type="synonym">Helix stagnalis</name>
    <dbReference type="NCBI Taxonomy" id="6523"/>
    <lineage>
        <taxon>Eukaryota</taxon>
        <taxon>Metazoa</taxon>
        <taxon>Spiralia</taxon>
        <taxon>Lophotrochozoa</taxon>
        <taxon>Mollusca</taxon>
        <taxon>Gastropoda</taxon>
        <taxon>Heterobranchia</taxon>
        <taxon>Euthyneura</taxon>
        <taxon>Panpulmonata</taxon>
        <taxon>Hygrophila</taxon>
        <taxon>Lymnaeoidea</taxon>
        <taxon>Lymnaeidae</taxon>
        <taxon>Lymnaea</taxon>
    </lineage>
</organism>
<dbReference type="Gene3D" id="2.70.170.10">
    <property type="entry name" value="Neurotransmitter-gated ion-channel ligand-binding domain"/>
    <property type="match status" value="1"/>
</dbReference>
<evidence type="ECO:0000313" key="5">
    <source>
        <dbReference type="EMBL" id="CAL1547521.1"/>
    </source>
</evidence>
<dbReference type="InterPro" id="IPR036734">
    <property type="entry name" value="Neur_chan_lig-bd_sf"/>
</dbReference>
<dbReference type="PROSITE" id="PS00236">
    <property type="entry name" value="NEUROTR_ION_CHANNEL"/>
    <property type="match status" value="1"/>
</dbReference>
<dbReference type="Proteomes" id="UP001497497">
    <property type="component" value="Unassembled WGS sequence"/>
</dbReference>
<gene>
    <name evidence="5" type="ORF">GSLYS_00020838001</name>
</gene>
<reference evidence="5 6" key="1">
    <citation type="submission" date="2024-04" db="EMBL/GenBank/DDBJ databases">
        <authorList>
            <consortium name="Genoscope - CEA"/>
            <person name="William W."/>
        </authorList>
    </citation>
    <scope>NUCLEOTIDE SEQUENCE [LARGE SCALE GENOMIC DNA]</scope>
</reference>
<accession>A0AAV2IMV0</accession>
<dbReference type="AlphaFoldDB" id="A0AAV2IMV0"/>
<keyword evidence="3" id="KW-0812">Transmembrane</keyword>
<comment type="caution">
    <text evidence="5">The sequence shown here is derived from an EMBL/GenBank/DDBJ whole genome shotgun (WGS) entry which is preliminary data.</text>
</comment>
<keyword evidence="3" id="KW-0813">Transport</keyword>
<comment type="caution">
    <text evidence="3">Lacks conserved residue(s) required for the propagation of feature annotation.</text>
</comment>
<dbReference type="GO" id="GO:0016020">
    <property type="term" value="C:membrane"/>
    <property type="evidence" value="ECO:0007669"/>
    <property type="project" value="UniProtKB-SubCell"/>
</dbReference>
<keyword evidence="2 3" id="KW-0472">Membrane</keyword>
<dbReference type="EMBL" id="CAXITT010000995">
    <property type="protein sequence ID" value="CAL1547521.1"/>
    <property type="molecule type" value="Genomic_DNA"/>
</dbReference>
<dbReference type="InterPro" id="IPR018000">
    <property type="entry name" value="Neurotransmitter_ion_chnl_CS"/>
</dbReference>
<dbReference type="Gene3D" id="1.20.58.390">
    <property type="entry name" value="Neurotransmitter-gated ion-channel transmembrane domain"/>
    <property type="match status" value="1"/>
</dbReference>